<reference evidence="1 2" key="1">
    <citation type="journal article" date="2018" name="Evol. Lett.">
        <title>Horizontal gene cluster transfer increased hallucinogenic mushroom diversity.</title>
        <authorList>
            <person name="Reynolds H.T."/>
            <person name="Vijayakumar V."/>
            <person name="Gluck-Thaler E."/>
            <person name="Korotkin H.B."/>
            <person name="Matheny P.B."/>
            <person name="Slot J.C."/>
        </authorList>
    </citation>
    <scope>NUCLEOTIDE SEQUENCE [LARGE SCALE GENOMIC DNA]</scope>
    <source>
        <strain evidence="1 2">SRW20</strain>
    </source>
</reference>
<proteinExistence type="predicted"/>
<sequence>MKKLSTCREAAVPQASAHSEREGIVRLTVQSDGLDDAHVPYCDAGNDGIADNKYNYKYRKKQGRSEEWVDE</sequence>
<protein>
    <submittedName>
        <fullName evidence="1">Uncharacterized protein</fullName>
    </submittedName>
</protein>
<evidence type="ECO:0000313" key="1">
    <source>
        <dbReference type="EMBL" id="PPQ72157.1"/>
    </source>
</evidence>
<gene>
    <name evidence="1" type="ORF">CVT26_006914</name>
</gene>
<dbReference type="EMBL" id="NHYE01005471">
    <property type="protein sequence ID" value="PPQ72157.1"/>
    <property type="molecule type" value="Genomic_DNA"/>
</dbReference>
<name>A0A409W0X6_9AGAR</name>
<dbReference type="AlphaFoldDB" id="A0A409W0X6"/>
<dbReference type="Proteomes" id="UP000284706">
    <property type="component" value="Unassembled WGS sequence"/>
</dbReference>
<keyword evidence="2" id="KW-1185">Reference proteome</keyword>
<organism evidence="1 2">
    <name type="scientific">Gymnopilus dilepis</name>
    <dbReference type="NCBI Taxonomy" id="231916"/>
    <lineage>
        <taxon>Eukaryota</taxon>
        <taxon>Fungi</taxon>
        <taxon>Dikarya</taxon>
        <taxon>Basidiomycota</taxon>
        <taxon>Agaricomycotina</taxon>
        <taxon>Agaricomycetes</taxon>
        <taxon>Agaricomycetidae</taxon>
        <taxon>Agaricales</taxon>
        <taxon>Agaricineae</taxon>
        <taxon>Hymenogastraceae</taxon>
        <taxon>Gymnopilus</taxon>
    </lineage>
</organism>
<evidence type="ECO:0000313" key="2">
    <source>
        <dbReference type="Proteomes" id="UP000284706"/>
    </source>
</evidence>
<dbReference type="InParanoid" id="A0A409W0X6"/>
<accession>A0A409W0X6</accession>
<comment type="caution">
    <text evidence="1">The sequence shown here is derived from an EMBL/GenBank/DDBJ whole genome shotgun (WGS) entry which is preliminary data.</text>
</comment>